<evidence type="ECO:0000313" key="3">
    <source>
        <dbReference type="EMBL" id="KAL1842252.1"/>
    </source>
</evidence>
<feature type="domain" description="Pyrroloquinoline quinone-dependent pyranose dehydrogenase beta-propeller" evidence="2">
    <location>
        <begin position="43"/>
        <end position="447"/>
    </location>
</feature>
<reference evidence="3 4" key="1">
    <citation type="journal article" date="2024" name="Commun. Biol.">
        <title>Comparative genomic analysis of thermophilic fungi reveals convergent evolutionary adaptations and gene losses.</title>
        <authorList>
            <person name="Steindorff A.S."/>
            <person name="Aguilar-Pontes M.V."/>
            <person name="Robinson A.J."/>
            <person name="Andreopoulos B."/>
            <person name="LaButti K."/>
            <person name="Kuo A."/>
            <person name="Mondo S."/>
            <person name="Riley R."/>
            <person name="Otillar R."/>
            <person name="Haridas S."/>
            <person name="Lipzen A."/>
            <person name="Grimwood J."/>
            <person name="Schmutz J."/>
            <person name="Clum A."/>
            <person name="Reid I.D."/>
            <person name="Moisan M.C."/>
            <person name="Butler G."/>
            <person name="Nguyen T.T.M."/>
            <person name="Dewar K."/>
            <person name="Conant G."/>
            <person name="Drula E."/>
            <person name="Henrissat B."/>
            <person name="Hansel C."/>
            <person name="Singer S."/>
            <person name="Hutchinson M.I."/>
            <person name="de Vries R.P."/>
            <person name="Natvig D.O."/>
            <person name="Powell A.J."/>
            <person name="Tsang A."/>
            <person name="Grigoriev I.V."/>
        </authorList>
    </citation>
    <scope>NUCLEOTIDE SEQUENCE [LARGE SCALE GENOMIC DNA]</scope>
    <source>
        <strain evidence="3 4">CBS 620.91</strain>
    </source>
</reference>
<dbReference type="Proteomes" id="UP001583172">
    <property type="component" value="Unassembled WGS sequence"/>
</dbReference>
<dbReference type="SUPFAM" id="SSF50952">
    <property type="entry name" value="Soluble quinoprotein glucose dehydrogenase"/>
    <property type="match status" value="1"/>
</dbReference>
<dbReference type="Gene3D" id="2.120.10.30">
    <property type="entry name" value="TolB, C-terminal domain"/>
    <property type="match status" value="1"/>
</dbReference>
<organism evidence="3 4">
    <name type="scientific">Humicola insolens</name>
    <name type="common">Soft-rot fungus</name>
    <dbReference type="NCBI Taxonomy" id="85995"/>
    <lineage>
        <taxon>Eukaryota</taxon>
        <taxon>Fungi</taxon>
        <taxon>Dikarya</taxon>
        <taxon>Ascomycota</taxon>
        <taxon>Pezizomycotina</taxon>
        <taxon>Sordariomycetes</taxon>
        <taxon>Sordariomycetidae</taxon>
        <taxon>Sordariales</taxon>
        <taxon>Chaetomiaceae</taxon>
        <taxon>Mycothermus</taxon>
    </lineage>
</organism>
<gene>
    <name evidence="3" type="ORF">VTJ49DRAFT_5730</name>
</gene>
<keyword evidence="1" id="KW-0732">Signal</keyword>
<evidence type="ECO:0000259" key="2">
    <source>
        <dbReference type="Pfam" id="PF22807"/>
    </source>
</evidence>
<feature type="chain" id="PRO_5045084230" description="Pyrroloquinoline quinone-dependent pyranose dehydrogenase beta-propeller domain-containing protein" evidence="1">
    <location>
        <begin position="25"/>
        <end position="495"/>
    </location>
</feature>
<proteinExistence type="predicted"/>
<comment type="caution">
    <text evidence="3">The sequence shown here is derived from an EMBL/GenBank/DDBJ whole genome shotgun (WGS) entry which is preliminary data.</text>
</comment>
<dbReference type="EMBL" id="JAZGSY010000049">
    <property type="protein sequence ID" value="KAL1842252.1"/>
    <property type="molecule type" value="Genomic_DNA"/>
</dbReference>
<dbReference type="InterPro" id="IPR011042">
    <property type="entry name" value="6-blade_b-propeller_TolB-like"/>
</dbReference>
<feature type="signal peptide" evidence="1">
    <location>
        <begin position="1"/>
        <end position="24"/>
    </location>
</feature>
<name>A0ABR3VKY1_HUMIN</name>
<dbReference type="InterPro" id="IPR054539">
    <property type="entry name" value="Beta-prop_PDH"/>
</dbReference>
<evidence type="ECO:0000256" key="1">
    <source>
        <dbReference type="SAM" id="SignalP"/>
    </source>
</evidence>
<dbReference type="InterPro" id="IPR011041">
    <property type="entry name" value="Quinoprot_gluc/sorb_DH_b-prop"/>
</dbReference>
<evidence type="ECO:0000313" key="4">
    <source>
        <dbReference type="Proteomes" id="UP001583172"/>
    </source>
</evidence>
<accession>A0ABR3VKY1</accession>
<keyword evidence="4" id="KW-1185">Reference proteome</keyword>
<dbReference type="Pfam" id="PF22807">
    <property type="entry name" value="TrAA12"/>
    <property type="match status" value="1"/>
</dbReference>
<sequence length="495" mass="52138">MRGGATVAAAAAALLLSYPGVTNAQTPSPSPCPNTLTPPYAPPVVAKGWKAQLVATGLTRPRSIKVDDEGNLLVIESNVGLTRLTFNDYGGTCLVVSEKKTVIAETGFNHGLDLSDDGTTLYVSTAEYVDRYVYDPATATASNRTRLITGMSHVGPGHVTRTLLLSRKQPDMLLVSRGSGPNIDPLALDVETGVSQIRAFNVSEAALAAVGGEYSYSSDGVLVGWGLRNSVGVAENPATGEIWSVENSADNIARLGVDVHEDNPGEELNFHGAVPSPDSPVENPFLGGNYGYPLCFALWNTTDFPSLGDLSVGQQFSLPNDATANDTYCVEETVPPRITFRAHTAPLDIKFSPAGESRAFVSFHGSWNRDEPAGYALSYLDFDPATNQPLAAANSLDATHDVLSPPDVSVCTRRGACLRPVGLAFDASGERLFVSSDATGEIWVVMKDGEEGEDGGEVTTTVTSRAAGEVRARMPTRIGGKGWMVVPAGAAAFMG</sequence>
<protein>
    <recommendedName>
        <fullName evidence="2">Pyrroloquinoline quinone-dependent pyranose dehydrogenase beta-propeller domain-containing protein</fullName>
    </recommendedName>
</protein>